<accession>A0A6B1G297</accession>
<dbReference type="AlphaFoldDB" id="A0A6B1G297"/>
<protein>
    <submittedName>
        <fullName evidence="2">DUF3054 domain-containing protein</fullName>
    </submittedName>
</protein>
<evidence type="ECO:0000313" key="2">
    <source>
        <dbReference type="EMBL" id="MYH63972.1"/>
    </source>
</evidence>
<organism evidence="2">
    <name type="scientific">Caldilineaceae bacterium SB0675_bin_29</name>
    <dbReference type="NCBI Taxonomy" id="2605266"/>
    <lineage>
        <taxon>Bacteria</taxon>
        <taxon>Bacillati</taxon>
        <taxon>Chloroflexota</taxon>
        <taxon>Caldilineae</taxon>
        <taxon>Caldilineales</taxon>
        <taxon>Caldilineaceae</taxon>
    </lineage>
</organism>
<dbReference type="InterPro" id="IPR021414">
    <property type="entry name" value="DUF3054"/>
</dbReference>
<keyword evidence="1" id="KW-0472">Membrane</keyword>
<feature type="transmembrane region" description="Helical" evidence="1">
    <location>
        <begin position="85"/>
        <end position="105"/>
    </location>
</feature>
<feature type="transmembrane region" description="Helical" evidence="1">
    <location>
        <begin position="12"/>
        <end position="35"/>
    </location>
</feature>
<dbReference type="EMBL" id="VYDA01000719">
    <property type="protein sequence ID" value="MYH63972.1"/>
    <property type="molecule type" value="Genomic_DNA"/>
</dbReference>
<feature type="transmembrane region" description="Helical" evidence="1">
    <location>
        <begin position="55"/>
        <end position="73"/>
    </location>
</feature>
<reference evidence="2" key="1">
    <citation type="submission" date="2019-09" db="EMBL/GenBank/DDBJ databases">
        <title>Characterisation of the sponge microbiome using genome-centric metagenomics.</title>
        <authorList>
            <person name="Engelberts J.P."/>
            <person name="Robbins S.J."/>
            <person name="De Goeij J.M."/>
            <person name="Aranda M."/>
            <person name="Bell S.C."/>
            <person name="Webster N.S."/>
        </authorList>
    </citation>
    <scope>NUCLEOTIDE SEQUENCE</scope>
    <source>
        <strain evidence="2">SB0675_bin_29</strain>
    </source>
</reference>
<sequence>MKESVHAKGEVAARAVSLRVLVASDLFSYLVFAIGGRLMHSAGGPGDWLVNTPRIIAPFLVGWFAAAIVFGAYPRTGRIGLRRFALNSVLAVLVGNAVGFALRAIVFGDGIALVFIGAALGLTTLVVVGLRLLYFWSIAGRSVDSW</sequence>
<keyword evidence="1" id="KW-1133">Transmembrane helix</keyword>
<dbReference type="Pfam" id="PF11255">
    <property type="entry name" value="DUF3054"/>
    <property type="match status" value="1"/>
</dbReference>
<gene>
    <name evidence="2" type="ORF">F4148_20245</name>
</gene>
<name>A0A6B1G297_9CHLR</name>
<comment type="caution">
    <text evidence="2">The sequence shown here is derived from an EMBL/GenBank/DDBJ whole genome shotgun (WGS) entry which is preliminary data.</text>
</comment>
<evidence type="ECO:0000256" key="1">
    <source>
        <dbReference type="SAM" id="Phobius"/>
    </source>
</evidence>
<proteinExistence type="predicted"/>
<feature type="transmembrane region" description="Helical" evidence="1">
    <location>
        <begin position="111"/>
        <end position="134"/>
    </location>
</feature>
<keyword evidence="1" id="KW-0812">Transmembrane</keyword>